<sequence length="126" mass="14039">MAFTSSRVAVLCYCFKTAGEAQPNSISKLSRSFSSSACVLQLVSDVAAVETSSLLIHRKVKQWWFELGITFDFVYAAAHPSNPQLQHLCLSHLTVSPLQSRRRFMLIFRSDPPPNSDSPPRVAKAR</sequence>
<protein>
    <submittedName>
        <fullName evidence="1">Uncharacterized protein</fullName>
    </submittedName>
</protein>
<proteinExistence type="predicted"/>
<reference evidence="1" key="1">
    <citation type="submission" date="2019-12" db="EMBL/GenBank/DDBJ databases">
        <title>Genome sequencing and annotation of Brassica cretica.</title>
        <authorList>
            <person name="Studholme D.J."/>
            <person name="Sarris P.F."/>
        </authorList>
    </citation>
    <scope>NUCLEOTIDE SEQUENCE</scope>
    <source>
        <strain evidence="1">PFS-102/07</strain>
        <tissue evidence="1">Leaf</tissue>
    </source>
</reference>
<organism evidence="1">
    <name type="scientific">Brassica cretica</name>
    <name type="common">Mustard</name>
    <dbReference type="NCBI Taxonomy" id="69181"/>
    <lineage>
        <taxon>Eukaryota</taxon>
        <taxon>Viridiplantae</taxon>
        <taxon>Streptophyta</taxon>
        <taxon>Embryophyta</taxon>
        <taxon>Tracheophyta</taxon>
        <taxon>Spermatophyta</taxon>
        <taxon>Magnoliopsida</taxon>
        <taxon>eudicotyledons</taxon>
        <taxon>Gunneridae</taxon>
        <taxon>Pentapetalae</taxon>
        <taxon>rosids</taxon>
        <taxon>malvids</taxon>
        <taxon>Brassicales</taxon>
        <taxon>Brassicaceae</taxon>
        <taxon>Brassiceae</taxon>
        <taxon>Brassica</taxon>
    </lineage>
</organism>
<dbReference type="Proteomes" id="UP000266723">
    <property type="component" value="Unassembled WGS sequence"/>
</dbReference>
<evidence type="ECO:0000313" key="1">
    <source>
        <dbReference type="EMBL" id="KAF2603742.1"/>
    </source>
</evidence>
<evidence type="ECO:0000313" key="3">
    <source>
        <dbReference type="Proteomes" id="UP000266723"/>
    </source>
</evidence>
<dbReference type="OrthoDB" id="10305872at2759"/>
<dbReference type="EMBL" id="QGKY02000094">
    <property type="protein sequence ID" value="KAF2603742.1"/>
    <property type="molecule type" value="Genomic_DNA"/>
</dbReference>
<comment type="caution">
    <text evidence="1">The sequence shown here is derived from an EMBL/GenBank/DDBJ whole genome shotgun (WGS) entry which is preliminary data.</text>
</comment>
<accession>A0A3N6RG53</accession>
<name>A0A3N6RG53_BRACR</name>
<keyword evidence="3" id="KW-1185">Reference proteome</keyword>
<gene>
    <name evidence="2" type="ORF">DY000_02032003</name>
    <name evidence="1" type="ORF">F2Q70_00026392</name>
</gene>
<dbReference type="AlphaFoldDB" id="A0A3N6RG53"/>
<evidence type="ECO:0000313" key="2">
    <source>
        <dbReference type="EMBL" id="KAF3582757.1"/>
    </source>
</evidence>
<dbReference type="EMBL" id="QGKV02000649">
    <property type="protein sequence ID" value="KAF3582757.1"/>
    <property type="molecule type" value="Genomic_DNA"/>
</dbReference>
<reference evidence="2 3" key="3">
    <citation type="journal article" date="2020" name="BMC Genomics">
        <title>Intraspecific diversification of the crop wild relative Brassica cretica Lam. using demographic model selection.</title>
        <authorList>
            <person name="Kioukis A."/>
            <person name="Michalopoulou V.A."/>
            <person name="Briers L."/>
            <person name="Pirintsos S."/>
            <person name="Studholme D.J."/>
            <person name="Pavlidis P."/>
            <person name="Sarris P.F."/>
        </authorList>
    </citation>
    <scope>NUCLEOTIDE SEQUENCE [LARGE SCALE GENOMIC DNA]</scope>
    <source>
        <strain evidence="3">cv. PFS-1207/04</strain>
        <strain evidence="2">PFS-1207/04</strain>
    </source>
</reference>
<reference evidence="2" key="2">
    <citation type="submission" date="2019-12" db="EMBL/GenBank/DDBJ databases">
        <authorList>
            <person name="Studholme D.J."/>
            <person name="Sarris P."/>
        </authorList>
    </citation>
    <scope>NUCLEOTIDE SEQUENCE</scope>
    <source>
        <strain evidence="2">PFS-1207/04</strain>
        <tissue evidence="2">Leaf</tissue>
    </source>
</reference>